<reference evidence="1 2" key="1">
    <citation type="submission" date="2017-05" db="EMBL/GenBank/DDBJ databases">
        <authorList>
            <person name="Song R."/>
            <person name="Chenine A.L."/>
            <person name="Ruprecht R.M."/>
        </authorList>
    </citation>
    <scope>NUCLEOTIDE SEQUENCE [LARGE SCALE GENOMIC DNA]</scope>
    <source>
        <strain evidence="1 2">CECT 8489</strain>
    </source>
</reference>
<organism evidence="1 2">
    <name type="scientific">Boseongicola aestuarii</name>
    <dbReference type="NCBI Taxonomy" id="1470561"/>
    <lineage>
        <taxon>Bacteria</taxon>
        <taxon>Pseudomonadati</taxon>
        <taxon>Pseudomonadota</taxon>
        <taxon>Alphaproteobacteria</taxon>
        <taxon>Rhodobacterales</taxon>
        <taxon>Paracoccaceae</taxon>
        <taxon>Boseongicola</taxon>
    </lineage>
</organism>
<accession>A0A238IZV0</accession>
<dbReference type="Proteomes" id="UP000201838">
    <property type="component" value="Unassembled WGS sequence"/>
</dbReference>
<gene>
    <name evidence="1" type="ORF">BOA8489_01681</name>
</gene>
<name>A0A238IZV0_9RHOB</name>
<dbReference type="OrthoDB" id="7684392at2"/>
<dbReference type="EMBL" id="FXXQ01000004">
    <property type="protein sequence ID" value="SMX23571.1"/>
    <property type="molecule type" value="Genomic_DNA"/>
</dbReference>
<sequence length="329" mass="37379">MPDTAPTILIVAQSGRLTYEAVLFAASLRKAAPNFAGKLVIAEPRPGPNWPGEPGITDEDARDFLTDLGADIRSFETPHFGATYPQGNKIEALSTLEKDEPFIFFDTDTLFIGPIDQIAFNFARPSASMARTATWPDPPLYGPGHTEIWQAIYDRFDVPFEPTLDTSQPEDHWERYLYFNAGWFFASDPHDFRDRMLDVMTSLRDDPMEALASQSLFPWLDQIALPVVITALGGGRPDASLAGLDGEISQHWRALPLFYARASDAELAFLEDLTQPNKIKRILKTYEPFRRMIYQRRGARVRALFDQNDLPAKEQSIRARIKRNRLWMR</sequence>
<evidence type="ECO:0008006" key="3">
    <source>
        <dbReference type="Google" id="ProtNLM"/>
    </source>
</evidence>
<dbReference type="InterPro" id="IPR029044">
    <property type="entry name" value="Nucleotide-diphossugar_trans"/>
</dbReference>
<dbReference type="AlphaFoldDB" id="A0A238IZV0"/>
<evidence type="ECO:0000313" key="1">
    <source>
        <dbReference type="EMBL" id="SMX23571.1"/>
    </source>
</evidence>
<dbReference type="RefSeq" id="WP_093973537.1">
    <property type="nucleotide sequence ID" value="NZ_FXXQ01000004.1"/>
</dbReference>
<evidence type="ECO:0000313" key="2">
    <source>
        <dbReference type="Proteomes" id="UP000201838"/>
    </source>
</evidence>
<proteinExistence type="predicted"/>
<keyword evidence="2" id="KW-1185">Reference proteome</keyword>
<dbReference type="SUPFAM" id="SSF53448">
    <property type="entry name" value="Nucleotide-diphospho-sugar transferases"/>
    <property type="match status" value="1"/>
</dbReference>
<protein>
    <recommendedName>
        <fullName evidence="3">Rhamnan synthesis protein F</fullName>
    </recommendedName>
</protein>